<evidence type="ECO:0000313" key="1">
    <source>
        <dbReference type="EMBL" id="GKV38603.1"/>
    </source>
</evidence>
<dbReference type="AlphaFoldDB" id="A0AAV5LME0"/>
<proteinExistence type="predicted"/>
<organism evidence="1 2">
    <name type="scientific">Rubroshorea leprosula</name>
    <dbReference type="NCBI Taxonomy" id="152421"/>
    <lineage>
        <taxon>Eukaryota</taxon>
        <taxon>Viridiplantae</taxon>
        <taxon>Streptophyta</taxon>
        <taxon>Embryophyta</taxon>
        <taxon>Tracheophyta</taxon>
        <taxon>Spermatophyta</taxon>
        <taxon>Magnoliopsida</taxon>
        <taxon>eudicotyledons</taxon>
        <taxon>Gunneridae</taxon>
        <taxon>Pentapetalae</taxon>
        <taxon>rosids</taxon>
        <taxon>malvids</taxon>
        <taxon>Malvales</taxon>
        <taxon>Dipterocarpaceae</taxon>
        <taxon>Rubroshorea</taxon>
    </lineage>
</organism>
<evidence type="ECO:0000313" key="2">
    <source>
        <dbReference type="Proteomes" id="UP001054252"/>
    </source>
</evidence>
<dbReference type="EMBL" id="BPVZ01000129">
    <property type="protein sequence ID" value="GKV38603.1"/>
    <property type="molecule type" value="Genomic_DNA"/>
</dbReference>
<reference evidence="1 2" key="1">
    <citation type="journal article" date="2021" name="Commun. Biol.">
        <title>The genome of Shorea leprosula (Dipterocarpaceae) highlights the ecological relevance of drought in aseasonal tropical rainforests.</title>
        <authorList>
            <person name="Ng K.K.S."/>
            <person name="Kobayashi M.J."/>
            <person name="Fawcett J.A."/>
            <person name="Hatakeyama M."/>
            <person name="Paape T."/>
            <person name="Ng C.H."/>
            <person name="Ang C.C."/>
            <person name="Tnah L.H."/>
            <person name="Lee C.T."/>
            <person name="Nishiyama T."/>
            <person name="Sese J."/>
            <person name="O'Brien M.J."/>
            <person name="Copetti D."/>
            <person name="Mohd Noor M.I."/>
            <person name="Ong R.C."/>
            <person name="Putra M."/>
            <person name="Sireger I.Z."/>
            <person name="Indrioko S."/>
            <person name="Kosugi Y."/>
            <person name="Izuno A."/>
            <person name="Isagi Y."/>
            <person name="Lee S.L."/>
            <person name="Shimizu K.K."/>
        </authorList>
    </citation>
    <scope>NUCLEOTIDE SEQUENCE [LARGE SCALE GENOMIC DNA]</scope>
    <source>
        <strain evidence="1">214</strain>
    </source>
</reference>
<protein>
    <submittedName>
        <fullName evidence="1">Uncharacterized protein</fullName>
    </submittedName>
</protein>
<sequence length="50" mass="5884">MTGWGCTCSLLCRKIQEVIVFLSHLSDWASCFKESVFSYRKKELYHDIHS</sequence>
<dbReference type="Proteomes" id="UP001054252">
    <property type="component" value="Unassembled WGS sequence"/>
</dbReference>
<accession>A0AAV5LME0</accession>
<keyword evidence="2" id="KW-1185">Reference proteome</keyword>
<gene>
    <name evidence="1" type="ORF">SLEP1_g46492</name>
</gene>
<comment type="caution">
    <text evidence="1">The sequence shown here is derived from an EMBL/GenBank/DDBJ whole genome shotgun (WGS) entry which is preliminary data.</text>
</comment>
<name>A0AAV5LME0_9ROSI</name>